<comment type="caution">
    <text evidence="2">The sequence shown here is derived from an EMBL/GenBank/DDBJ whole genome shotgun (WGS) entry which is preliminary data.</text>
</comment>
<name>A0A430LPC3_9HYPO</name>
<evidence type="ECO:0000313" key="3">
    <source>
        <dbReference type="Proteomes" id="UP000287124"/>
    </source>
</evidence>
<evidence type="ECO:0000313" key="2">
    <source>
        <dbReference type="EMBL" id="RTE77582.1"/>
    </source>
</evidence>
<reference evidence="2 3" key="1">
    <citation type="submission" date="2017-06" db="EMBL/GenBank/DDBJ databases">
        <title>Comparative genomic analysis of Ambrosia Fusariam Clade fungi.</title>
        <authorList>
            <person name="Stajich J.E."/>
            <person name="Carrillo J."/>
            <person name="Kijimoto T."/>
            <person name="Eskalen A."/>
            <person name="O'Donnell K."/>
            <person name="Kasson M."/>
        </authorList>
    </citation>
    <scope>NUCLEOTIDE SEQUENCE [LARGE SCALE GENOMIC DNA]</scope>
    <source>
        <strain evidence="2 3">UCR1854</strain>
    </source>
</reference>
<accession>A0A430LPC3</accession>
<protein>
    <submittedName>
        <fullName evidence="2">Uncharacterized protein</fullName>
    </submittedName>
</protein>
<organism evidence="2 3">
    <name type="scientific">Fusarium euwallaceae</name>
    <dbReference type="NCBI Taxonomy" id="1147111"/>
    <lineage>
        <taxon>Eukaryota</taxon>
        <taxon>Fungi</taxon>
        <taxon>Dikarya</taxon>
        <taxon>Ascomycota</taxon>
        <taxon>Pezizomycotina</taxon>
        <taxon>Sordariomycetes</taxon>
        <taxon>Hypocreomycetidae</taxon>
        <taxon>Hypocreales</taxon>
        <taxon>Nectriaceae</taxon>
        <taxon>Fusarium</taxon>
        <taxon>Fusarium solani species complex</taxon>
    </lineage>
</organism>
<feature type="transmembrane region" description="Helical" evidence="1">
    <location>
        <begin position="35"/>
        <end position="55"/>
    </location>
</feature>
<keyword evidence="3" id="KW-1185">Reference proteome</keyword>
<dbReference type="EMBL" id="MIKF01000117">
    <property type="protein sequence ID" value="RTE77582.1"/>
    <property type="molecule type" value="Genomic_DNA"/>
</dbReference>
<dbReference type="Proteomes" id="UP000287124">
    <property type="component" value="Unassembled WGS sequence"/>
</dbReference>
<evidence type="ECO:0000256" key="1">
    <source>
        <dbReference type="SAM" id="Phobius"/>
    </source>
</evidence>
<sequence>MGGRSVSWYHIHTEAWLPRNSSVARRSRNISAPSYSLTPCLFYFIYLTWPIILYVEGQVNPTSIYSLTLVPRT</sequence>
<dbReference type="AlphaFoldDB" id="A0A430LPC3"/>
<keyword evidence="1" id="KW-1133">Transmembrane helix</keyword>
<keyword evidence="1" id="KW-0812">Transmembrane</keyword>
<gene>
    <name evidence="2" type="ORF">BHE90_007947</name>
</gene>
<keyword evidence="1" id="KW-0472">Membrane</keyword>
<proteinExistence type="predicted"/>